<evidence type="ECO:0000313" key="3">
    <source>
        <dbReference type="Proteomes" id="UP000646484"/>
    </source>
</evidence>
<name>A0ABR7D0W5_9BACT</name>
<evidence type="ECO:0000256" key="1">
    <source>
        <dbReference type="SAM" id="SignalP"/>
    </source>
</evidence>
<keyword evidence="3" id="KW-1185">Reference proteome</keyword>
<dbReference type="EMBL" id="JACOOH010000004">
    <property type="protein sequence ID" value="MBC5621593.1"/>
    <property type="molecule type" value="Genomic_DNA"/>
</dbReference>
<dbReference type="RefSeq" id="WP_186976067.1">
    <property type="nucleotide sequence ID" value="NZ_JACOOH010000004.1"/>
</dbReference>
<evidence type="ECO:0000313" key="2">
    <source>
        <dbReference type="EMBL" id="MBC5621593.1"/>
    </source>
</evidence>
<accession>A0ABR7D0W5</accession>
<comment type="caution">
    <text evidence="2">The sequence shown here is derived from an EMBL/GenBank/DDBJ whole genome shotgun (WGS) entry which is preliminary data.</text>
</comment>
<reference evidence="2 3" key="1">
    <citation type="submission" date="2020-08" db="EMBL/GenBank/DDBJ databases">
        <title>Genome public.</title>
        <authorList>
            <person name="Liu C."/>
            <person name="Sun Q."/>
        </authorList>
    </citation>
    <scope>NUCLEOTIDE SEQUENCE [LARGE SCALE GENOMIC DNA]</scope>
    <source>
        <strain evidence="2 3">NSJ-56</strain>
    </source>
</reference>
<sequence length="173" mass="20273">MKLLLLFLVISTLICLSSCASLHENLSKKELEEAVRAKIDSRKYRIDLTPQAFTGEEGTNLYIPEYFQVCGDSIISCMIYDNPFPGSFPPKNYIQHMRSVKYGILDYKQTETRRGRIIVSFWYKIKYDEYDPYVLAKYKDRLVPLHYRLEFGKTPRVRVIQQNGYMVFGTLSL</sequence>
<organism evidence="2 3">
    <name type="scientific">Butyricimonas hominis</name>
    <dbReference type="NCBI Taxonomy" id="2763032"/>
    <lineage>
        <taxon>Bacteria</taxon>
        <taxon>Pseudomonadati</taxon>
        <taxon>Bacteroidota</taxon>
        <taxon>Bacteroidia</taxon>
        <taxon>Bacteroidales</taxon>
        <taxon>Odoribacteraceae</taxon>
        <taxon>Butyricimonas</taxon>
    </lineage>
</organism>
<keyword evidence="1" id="KW-0732">Signal</keyword>
<feature type="chain" id="PRO_5046343894" description="DUF4251 domain-containing protein" evidence="1">
    <location>
        <begin position="21"/>
        <end position="173"/>
    </location>
</feature>
<protein>
    <recommendedName>
        <fullName evidence="4">DUF4251 domain-containing protein</fullName>
    </recommendedName>
</protein>
<gene>
    <name evidence="2" type="ORF">H8S64_10830</name>
</gene>
<feature type="signal peptide" evidence="1">
    <location>
        <begin position="1"/>
        <end position="20"/>
    </location>
</feature>
<evidence type="ECO:0008006" key="4">
    <source>
        <dbReference type="Google" id="ProtNLM"/>
    </source>
</evidence>
<dbReference type="Proteomes" id="UP000646484">
    <property type="component" value="Unassembled WGS sequence"/>
</dbReference>
<proteinExistence type="predicted"/>